<dbReference type="GO" id="GO:2000694">
    <property type="term" value="P:regulation of phragmoplast microtubule organization"/>
    <property type="evidence" value="ECO:0007669"/>
    <property type="project" value="TreeGrafter"/>
</dbReference>
<dbReference type="GO" id="GO:0010968">
    <property type="term" value="P:regulation of microtubule nucleation"/>
    <property type="evidence" value="ECO:0007669"/>
    <property type="project" value="InterPro"/>
</dbReference>
<dbReference type="GO" id="GO:0060236">
    <property type="term" value="P:regulation of mitotic spindle organization"/>
    <property type="evidence" value="ECO:0007669"/>
    <property type="project" value="TreeGrafter"/>
</dbReference>
<evidence type="ECO:0000313" key="2">
    <source>
        <dbReference type="Proteomes" id="UP000823749"/>
    </source>
</evidence>
<sequence length="185" mass="20617">MFSGFQDLALSKSQTSTSYLTSSSLTVPSLHSRNASSNLETSLGFPEHVPFNSTSLSSNPDSLWPALSPRRYSTYAERISTISSLSDRTASLLVRSPKTMKTGAEAKDVHWNVSQPQKIPSQNDTQEGSSFSLQLFRRALKETLASFRKLLLEDMRNLHIEVLRRFHVQEMEMLSAVSSFSAKPS</sequence>
<dbReference type="PANTHER" id="PTHR45096:SF1">
    <property type="entry name" value="PROTEIN NEDD1"/>
    <property type="match status" value="1"/>
</dbReference>
<comment type="caution">
    <text evidence="1">The sequence shown here is derived from an EMBL/GenBank/DDBJ whole genome shotgun (WGS) entry which is preliminary data.</text>
</comment>
<gene>
    <name evidence="1" type="ORF">RHGRI_009693</name>
</gene>
<dbReference type="GO" id="GO:0005828">
    <property type="term" value="C:kinetochore microtubule"/>
    <property type="evidence" value="ECO:0007669"/>
    <property type="project" value="TreeGrafter"/>
</dbReference>
<organism evidence="1 2">
    <name type="scientific">Rhododendron griersonianum</name>
    <dbReference type="NCBI Taxonomy" id="479676"/>
    <lineage>
        <taxon>Eukaryota</taxon>
        <taxon>Viridiplantae</taxon>
        <taxon>Streptophyta</taxon>
        <taxon>Embryophyta</taxon>
        <taxon>Tracheophyta</taxon>
        <taxon>Spermatophyta</taxon>
        <taxon>Magnoliopsida</taxon>
        <taxon>eudicotyledons</taxon>
        <taxon>Gunneridae</taxon>
        <taxon>Pentapetalae</taxon>
        <taxon>asterids</taxon>
        <taxon>Ericales</taxon>
        <taxon>Ericaceae</taxon>
        <taxon>Ericoideae</taxon>
        <taxon>Rhodoreae</taxon>
        <taxon>Rhododendron</taxon>
    </lineage>
</organism>
<proteinExistence type="predicted"/>
<reference evidence="1" key="1">
    <citation type="submission" date="2020-08" db="EMBL/GenBank/DDBJ databases">
        <title>Plant Genome Project.</title>
        <authorList>
            <person name="Zhang R.-G."/>
        </authorList>
    </citation>
    <scope>NUCLEOTIDE SEQUENCE</scope>
    <source>
        <strain evidence="1">WSP0</strain>
        <tissue evidence="1">Leaf</tissue>
    </source>
</reference>
<dbReference type="GO" id="GO:0032467">
    <property type="term" value="P:positive regulation of cytokinesis"/>
    <property type="evidence" value="ECO:0007669"/>
    <property type="project" value="TreeGrafter"/>
</dbReference>
<dbReference type="PANTHER" id="PTHR45096">
    <property type="entry name" value="PROTEIN NEDD1"/>
    <property type="match status" value="1"/>
</dbReference>
<dbReference type="GO" id="GO:0000919">
    <property type="term" value="P:cell plate assembly"/>
    <property type="evidence" value="ECO:0007669"/>
    <property type="project" value="TreeGrafter"/>
</dbReference>
<name>A0AAV6KFR0_9ERIC</name>
<dbReference type="AlphaFoldDB" id="A0AAV6KFR0"/>
<keyword evidence="2" id="KW-1185">Reference proteome</keyword>
<dbReference type="Proteomes" id="UP000823749">
    <property type="component" value="Chromosome 4"/>
</dbReference>
<accession>A0AAV6KFR0</accession>
<dbReference type="InterPro" id="IPR044621">
    <property type="entry name" value="NEDD1"/>
</dbReference>
<dbReference type="EMBL" id="JACTNZ010000004">
    <property type="protein sequence ID" value="KAG5551362.1"/>
    <property type="molecule type" value="Genomic_DNA"/>
</dbReference>
<dbReference type="GO" id="GO:0140496">
    <property type="term" value="F:gamma-tubulin complex binding"/>
    <property type="evidence" value="ECO:0007669"/>
    <property type="project" value="InterPro"/>
</dbReference>
<evidence type="ECO:0000313" key="1">
    <source>
        <dbReference type="EMBL" id="KAG5551362.1"/>
    </source>
</evidence>
<protein>
    <submittedName>
        <fullName evidence="1">Uncharacterized protein</fullName>
    </submittedName>
</protein>